<feature type="binding site" evidence="5">
    <location>
        <position position="114"/>
    </location>
    <ligand>
        <name>biotin</name>
        <dbReference type="ChEBI" id="CHEBI:57586"/>
    </ligand>
</feature>
<dbReference type="NCBIfam" id="TIGR00121">
    <property type="entry name" value="birA_ligase"/>
    <property type="match status" value="1"/>
</dbReference>
<keyword evidence="5" id="KW-0238">DNA-binding</keyword>
<dbReference type="InterPro" id="IPR036388">
    <property type="entry name" value="WH-like_DNA-bd_sf"/>
</dbReference>
<keyword evidence="3 5" id="KW-0067">ATP-binding</keyword>
<dbReference type="InterPro" id="IPR013196">
    <property type="entry name" value="HTH_11"/>
</dbReference>
<dbReference type="SUPFAM" id="SSF55681">
    <property type="entry name" value="Class II aaRS and biotin synthetases"/>
    <property type="match status" value="1"/>
</dbReference>
<comment type="function">
    <text evidence="5">Acts both as a biotin--[acetyl-CoA-carboxylase] ligase and a repressor.</text>
</comment>
<evidence type="ECO:0000256" key="4">
    <source>
        <dbReference type="ARBA" id="ARBA00023267"/>
    </source>
</evidence>
<dbReference type="Proteomes" id="UP000184082">
    <property type="component" value="Unassembled WGS sequence"/>
</dbReference>
<keyword evidence="1 5" id="KW-0436">Ligase</keyword>
<evidence type="ECO:0000256" key="2">
    <source>
        <dbReference type="ARBA" id="ARBA00022741"/>
    </source>
</evidence>
<dbReference type="GO" id="GO:0016740">
    <property type="term" value="F:transferase activity"/>
    <property type="evidence" value="ECO:0007669"/>
    <property type="project" value="UniProtKB-ARBA"/>
</dbReference>
<reference evidence="7 8" key="1">
    <citation type="submission" date="2016-11" db="EMBL/GenBank/DDBJ databases">
        <authorList>
            <person name="Jaros S."/>
            <person name="Januszkiewicz K."/>
            <person name="Wedrychowicz H."/>
        </authorList>
    </citation>
    <scope>NUCLEOTIDE SEQUENCE [LARGE SCALE GENOMIC DNA]</scope>
    <source>
        <strain evidence="7 8">DSM 14501</strain>
    </source>
</reference>
<feature type="binding site" evidence="5">
    <location>
        <begin position="90"/>
        <end position="92"/>
    </location>
    <ligand>
        <name>biotin</name>
        <dbReference type="ChEBI" id="CHEBI:57586"/>
    </ligand>
</feature>
<dbReference type="EC" id="6.3.4.15" evidence="5"/>
<name>A0A1M6QRJ4_9FIRM</name>
<dbReference type="InterPro" id="IPR004408">
    <property type="entry name" value="Biotin_CoA_COase_ligase"/>
</dbReference>
<keyword evidence="5" id="KW-0804">Transcription</keyword>
<keyword evidence="2 5" id="KW-0547">Nucleotide-binding</keyword>
<dbReference type="STRING" id="1121266.SAMN02745883_01570"/>
<dbReference type="EMBL" id="FRAJ01000012">
    <property type="protein sequence ID" value="SHK22713.1"/>
    <property type="molecule type" value="Genomic_DNA"/>
</dbReference>
<feature type="domain" description="BPL/LPL catalytic" evidence="6">
    <location>
        <begin position="67"/>
        <end position="256"/>
    </location>
</feature>
<keyword evidence="5" id="KW-0678">Repressor</keyword>
<evidence type="ECO:0000259" key="6">
    <source>
        <dbReference type="PROSITE" id="PS51733"/>
    </source>
</evidence>
<dbReference type="PROSITE" id="PS51733">
    <property type="entry name" value="BPL_LPL_CATALYTIC"/>
    <property type="match status" value="1"/>
</dbReference>
<dbReference type="GO" id="GO:0009249">
    <property type="term" value="P:protein lipoylation"/>
    <property type="evidence" value="ECO:0007669"/>
    <property type="project" value="UniProtKB-ARBA"/>
</dbReference>
<dbReference type="Gene3D" id="3.30.930.10">
    <property type="entry name" value="Bira Bifunctional Protein, Domain 2"/>
    <property type="match status" value="1"/>
</dbReference>
<evidence type="ECO:0000313" key="8">
    <source>
        <dbReference type="Proteomes" id="UP000184082"/>
    </source>
</evidence>
<dbReference type="SUPFAM" id="SSF50037">
    <property type="entry name" value="C-terminal domain of transcriptional repressors"/>
    <property type="match status" value="1"/>
</dbReference>
<evidence type="ECO:0000256" key="3">
    <source>
        <dbReference type="ARBA" id="ARBA00022840"/>
    </source>
</evidence>
<dbReference type="InterPro" id="IPR030855">
    <property type="entry name" value="Bifunct_BirA"/>
</dbReference>
<organism evidence="7 8">
    <name type="scientific">Caminicella sporogenes DSM 14501</name>
    <dbReference type="NCBI Taxonomy" id="1121266"/>
    <lineage>
        <taxon>Bacteria</taxon>
        <taxon>Bacillati</taxon>
        <taxon>Bacillota</taxon>
        <taxon>Clostridia</taxon>
        <taxon>Peptostreptococcales</taxon>
        <taxon>Caminicellaceae</taxon>
        <taxon>Caminicella</taxon>
    </lineage>
</organism>
<dbReference type="GO" id="GO:0005524">
    <property type="term" value="F:ATP binding"/>
    <property type="evidence" value="ECO:0007669"/>
    <property type="project" value="UniProtKB-UniRule"/>
</dbReference>
<keyword evidence="8" id="KW-1185">Reference proteome</keyword>
<evidence type="ECO:0000313" key="7">
    <source>
        <dbReference type="EMBL" id="SHK22713.1"/>
    </source>
</evidence>
<dbReference type="Pfam" id="PF08279">
    <property type="entry name" value="HTH_11"/>
    <property type="match status" value="1"/>
</dbReference>
<dbReference type="SUPFAM" id="SSF46785">
    <property type="entry name" value="Winged helix' DNA-binding domain"/>
    <property type="match status" value="1"/>
</dbReference>
<feature type="binding site" evidence="5">
    <location>
        <begin position="118"/>
        <end position="120"/>
    </location>
    <ligand>
        <name>biotin</name>
        <dbReference type="ChEBI" id="CHEBI:57586"/>
    </ligand>
</feature>
<dbReference type="PANTHER" id="PTHR12835:SF5">
    <property type="entry name" value="BIOTIN--PROTEIN LIGASE"/>
    <property type="match status" value="1"/>
</dbReference>
<dbReference type="InterPro" id="IPR003142">
    <property type="entry name" value="BPL_C"/>
</dbReference>
<keyword evidence="4 5" id="KW-0092">Biotin</keyword>
<feature type="binding site" evidence="5">
    <location>
        <position position="185"/>
    </location>
    <ligand>
        <name>biotin</name>
        <dbReference type="ChEBI" id="CHEBI:57586"/>
    </ligand>
</feature>
<dbReference type="GO" id="GO:0004077">
    <property type="term" value="F:biotin--[biotin carboxyl-carrier protein] ligase activity"/>
    <property type="evidence" value="ECO:0007669"/>
    <property type="project" value="UniProtKB-UniRule"/>
</dbReference>
<dbReference type="Pfam" id="PF03099">
    <property type="entry name" value="BPL_LplA_LipB"/>
    <property type="match status" value="1"/>
</dbReference>
<dbReference type="InterPro" id="IPR045864">
    <property type="entry name" value="aa-tRNA-synth_II/BPL/LPL"/>
</dbReference>
<feature type="DNA-binding region" description="H-T-H motif" evidence="5">
    <location>
        <begin position="19"/>
        <end position="38"/>
    </location>
</feature>
<dbReference type="Gene3D" id="1.10.10.10">
    <property type="entry name" value="Winged helix-like DNA-binding domain superfamily/Winged helix DNA-binding domain"/>
    <property type="match status" value="1"/>
</dbReference>
<dbReference type="RefSeq" id="WP_072967301.1">
    <property type="nucleotide sequence ID" value="NZ_FRAJ01000012.1"/>
</dbReference>
<gene>
    <name evidence="5" type="primary">birA</name>
    <name evidence="7" type="ORF">SAMN02745883_01570</name>
</gene>
<dbReference type="Gene3D" id="2.30.30.100">
    <property type="match status" value="1"/>
</dbReference>
<dbReference type="InterPro" id="IPR004143">
    <property type="entry name" value="BPL_LPL_catalytic"/>
</dbReference>
<dbReference type="GO" id="GO:0005737">
    <property type="term" value="C:cytoplasm"/>
    <property type="evidence" value="ECO:0007669"/>
    <property type="project" value="TreeGrafter"/>
</dbReference>
<proteinExistence type="inferred from homology"/>
<comment type="similarity">
    <text evidence="5">Belongs to the biotin--protein ligase family.</text>
</comment>
<dbReference type="GO" id="GO:0003677">
    <property type="term" value="F:DNA binding"/>
    <property type="evidence" value="ECO:0007669"/>
    <property type="project" value="UniProtKB-UniRule"/>
</dbReference>
<dbReference type="InterPro" id="IPR036390">
    <property type="entry name" value="WH_DNA-bd_sf"/>
</dbReference>
<keyword evidence="5" id="KW-0805">Transcription regulation</keyword>
<dbReference type="InterPro" id="IPR008988">
    <property type="entry name" value="Transcriptional_repressor_C"/>
</dbReference>
<dbReference type="HAMAP" id="MF_00978">
    <property type="entry name" value="Bifunct_BirA"/>
    <property type="match status" value="1"/>
</dbReference>
<dbReference type="AlphaFoldDB" id="A0A1M6QRJ4"/>
<accession>A0A1M6QRJ4</accession>
<dbReference type="CDD" id="cd16442">
    <property type="entry name" value="BPL"/>
    <property type="match status" value="1"/>
</dbReference>
<comment type="catalytic activity">
    <reaction evidence="5">
        <text>biotin + L-lysyl-[protein] + ATP = N(6)-biotinyl-L-lysyl-[protein] + AMP + diphosphate + H(+)</text>
        <dbReference type="Rhea" id="RHEA:11756"/>
        <dbReference type="Rhea" id="RHEA-COMP:9752"/>
        <dbReference type="Rhea" id="RHEA-COMP:10505"/>
        <dbReference type="ChEBI" id="CHEBI:15378"/>
        <dbReference type="ChEBI" id="CHEBI:29969"/>
        <dbReference type="ChEBI" id="CHEBI:30616"/>
        <dbReference type="ChEBI" id="CHEBI:33019"/>
        <dbReference type="ChEBI" id="CHEBI:57586"/>
        <dbReference type="ChEBI" id="CHEBI:83144"/>
        <dbReference type="ChEBI" id="CHEBI:456215"/>
        <dbReference type="EC" id="6.3.4.15"/>
    </reaction>
</comment>
<sequence length="327" mass="36553">MKKEILEILKNNKNSFISGEELSNKLGVTRTAIWKYINILKEEGYKIESISRKGYKLVEEPDILSREELLIELKLSRFVDDIYYFDKVDSTNSFAKKLALEGAKEGTIILSNEQTGGRGRLGRVWISPPCSSISMSLILKPSIRPWDAAKITEITAAAVAIAIEKVTNLDVNIKWPNDIIIQNKKVCGILTEMGAELDNINYVIVGIGINVNIDEFPDEIKEVATSLKKVAGKEISRKEIVINIVREFEKLYYNFIETGSLKETVEICKRKSATLGKTVKIINKSETIIAEAVDINDEGELLVRKENGEIISVISGEVSVRGINGYI</sequence>
<evidence type="ECO:0000256" key="1">
    <source>
        <dbReference type="ARBA" id="ARBA00022598"/>
    </source>
</evidence>
<dbReference type="GO" id="GO:0006355">
    <property type="term" value="P:regulation of DNA-templated transcription"/>
    <property type="evidence" value="ECO:0007669"/>
    <property type="project" value="UniProtKB-UniRule"/>
</dbReference>
<evidence type="ECO:0000256" key="5">
    <source>
        <dbReference type="HAMAP-Rule" id="MF_00978"/>
    </source>
</evidence>
<dbReference type="Pfam" id="PF02237">
    <property type="entry name" value="BPL_C"/>
    <property type="match status" value="1"/>
</dbReference>
<protein>
    <recommendedName>
        <fullName evidence="5">Bifunctional ligase/repressor BirA</fullName>
    </recommendedName>
    <alternativeName>
        <fullName evidence="5">Biotin--[acetyl-CoA-carboxylase] ligase</fullName>
        <ecNumber evidence="5">6.3.4.15</ecNumber>
    </alternativeName>
    <alternativeName>
        <fullName evidence="5">Biotin--protein ligase</fullName>
    </alternativeName>
    <alternativeName>
        <fullName evidence="5">Biotin-[acetyl-CoA carboxylase] synthetase</fullName>
    </alternativeName>
</protein>
<dbReference type="PANTHER" id="PTHR12835">
    <property type="entry name" value="BIOTIN PROTEIN LIGASE"/>
    <property type="match status" value="1"/>
</dbReference>